<keyword evidence="1" id="KW-1133">Transmembrane helix</keyword>
<name>A0A7H0VGY5_9FLAO</name>
<keyword evidence="3" id="KW-1185">Reference proteome</keyword>
<gene>
    <name evidence="2" type="ORF">H4K34_03830</name>
</gene>
<evidence type="ECO:0000313" key="3">
    <source>
        <dbReference type="Proteomes" id="UP000516305"/>
    </source>
</evidence>
<dbReference type="Proteomes" id="UP000516305">
    <property type="component" value="Chromosome"/>
</dbReference>
<dbReference type="RefSeq" id="WP_210759509.1">
    <property type="nucleotide sequence ID" value="NZ_CP060139.1"/>
</dbReference>
<feature type="transmembrane region" description="Helical" evidence="1">
    <location>
        <begin position="91"/>
        <end position="107"/>
    </location>
</feature>
<reference evidence="2 3" key="1">
    <citation type="submission" date="2020-08" db="EMBL/GenBank/DDBJ databases">
        <title>Croceimicrobium hydrocarbonivorans gen. nov., sp. nov., a novel marine bacterium isolated from a bacterial consortium that degrades polyethylene terephthalate.</title>
        <authorList>
            <person name="Liu R."/>
        </authorList>
    </citation>
    <scope>NUCLEOTIDE SEQUENCE [LARGE SCALE GENOMIC DNA]</scope>
    <source>
        <strain evidence="2 3">A20-9</strain>
    </source>
</reference>
<feature type="transmembrane region" description="Helical" evidence="1">
    <location>
        <begin position="67"/>
        <end position="85"/>
    </location>
</feature>
<sequence length="123" mass="14388">MDPIKKNQLIEACLQKRHEGSESQGLKRFLSEQGLSELECSEIIRKSDHLYLSDIRKNPPQAPKQRVFFPMLVLFGLLALMVMVFFDYYQAGIVGLILVWLSLRKFRSKPTSSRNTRFQHFKK</sequence>
<protein>
    <submittedName>
        <fullName evidence="2">Uncharacterized protein</fullName>
    </submittedName>
</protein>
<evidence type="ECO:0000313" key="2">
    <source>
        <dbReference type="EMBL" id="QNR24983.1"/>
    </source>
</evidence>
<dbReference type="EMBL" id="CP060139">
    <property type="protein sequence ID" value="QNR24983.1"/>
    <property type="molecule type" value="Genomic_DNA"/>
</dbReference>
<accession>A0A7H0VGY5</accession>
<dbReference type="AlphaFoldDB" id="A0A7H0VGY5"/>
<organism evidence="2 3">
    <name type="scientific">Croceimicrobium hydrocarbonivorans</name>
    <dbReference type="NCBI Taxonomy" id="2761580"/>
    <lineage>
        <taxon>Bacteria</taxon>
        <taxon>Pseudomonadati</taxon>
        <taxon>Bacteroidota</taxon>
        <taxon>Flavobacteriia</taxon>
        <taxon>Flavobacteriales</taxon>
        <taxon>Owenweeksiaceae</taxon>
        <taxon>Croceimicrobium</taxon>
    </lineage>
</organism>
<dbReference type="KEGG" id="chyd:H4K34_03830"/>
<proteinExistence type="predicted"/>
<keyword evidence="1" id="KW-0472">Membrane</keyword>
<evidence type="ECO:0000256" key="1">
    <source>
        <dbReference type="SAM" id="Phobius"/>
    </source>
</evidence>
<keyword evidence="1" id="KW-0812">Transmembrane</keyword>